<evidence type="ECO:0000313" key="2">
    <source>
        <dbReference type="EMBL" id="GCE01054.1"/>
    </source>
</evidence>
<accession>A0A401Z2H7</accession>
<feature type="compositionally biased region" description="Basic and acidic residues" evidence="1">
    <location>
        <begin position="163"/>
        <end position="177"/>
    </location>
</feature>
<name>A0A401Z2H7_9ACTN</name>
<evidence type="ECO:0000313" key="3">
    <source>
        <dbReference type="Proteomes" id="UP000286931"/>
    </source>
</evidence>
<feature type="region of interest" description="Disordered" evidence="1">
    <location>
        <begin position="199"/>
        <end position="331"/>
    </location>
</feature>
<feature type="region of interest" description="Disordered" evidence="1">
    <location>
        <begin position="56"/>
        <end position="181"/>
    </location>
</feature>
<feature type="compositionally biased region" description="Low complexity" evidence="1">
    <location>
        <begin position="261"/>
        <end position="270"/>
    </location>
</feature>
<proteinExistence type="predicted"/>
<feature type="compositionally biased region" description="Low complexity" evidence="1">
    <location>
        <begin position="56"/>
        <end position="67"/>
    </location>
</feature>
<dbReference type="Proteomes" id="UP000286931">
    <property type="component" value="Unassembled WGS sequence"/>
</dbReference>
<feature type="region of interest" description="Disordered" evidence="1">
    <location>
        <begin position="361"/>
        <end position="389"/>
    </location>
</feature>
<dbReference type="AlphaFoldDB" id="A0A401Z2H7"/>
<protein>
    <submittedName>
        <fullName evidence="2">Uncharacterized protein</fullName>
    </submittedName>
</protein>
<organism evidence="2 3">
    <name type="scientific">Embleya hyalina</name>
    <dbReference type="NCBI Taxonomy" id="516124"/>
    <lineage>
        <taxon>Bacteria</taxon>
        <taxon>Bacillati</taxon>
        <taxon>Actinomycetota</taxon>
        <taxon>Actinomycetes</taxon>
        <taxon>Kitasatosporales</taxon>
        <taxon>Streptomycetaceae</taxon>
        <taxon>Embleya</taxon>
    </lineage>
</organism>
<dbReference type="EMBL" id="BIFH01000044">
    <property type="protein sequence ID" value="GCE01054.1"/>
    <property type="molecule type" value="Genomic_DNA"/>
</dbReference>
<reference evidence="2 3" key="1">
    <citation type="submission" date="2018-12" db="EMBL/GenBank/DDBJ databases">
        <title>Draft genome sequence of Embleya hyalina NBRC 13850T.</title>
        <authorList>
            <person name="Komaki H."/>
            <person name="Hosoyama A."/>
            <person name="Kimura A."/>
            <person name="Ichikawa N."/>
            <person name="Tamura T."/>
        </authorList>
    </citation>
    <scope>NUCLEOTIDE SEQUENCE [LARGE SCALE GENOMIC DNA]</scope>
    <source>
        <strain evidence="2 3">NBRC 13850</strain>
    </source>
</reference>
<keyword evidence="3" id="KW-1185">Reference proteome</keyword>
<feature type="compositionally biased region" description="Low complexity" evidence="1">
    <location>
        <begin position="286"/>
        <end position="322"/>
    </location>
</feature>
<gene>
    <name evidence="2" type="ORF">EHYA_08793</name>
</gene>
<evidence type="ECO:0000256" key="1">
    <source>
        <dbReference type="SAM" id="MobiDB-lite"/>
    </source>
</evidence>
<sequence length="444" mass="46540">MSRHVIEGHWRRRLSTAKGRVSKVDPGLVNDHGSWVGRSHGRAMGNAGAVVAEGGESGAAARPASVAADRRHTVPGPDRGSAAGCTRRVRAAGPGPRPVPPPAVERRPAPYPYQASVPSGDEKHDHAGPGRRLHRVPRSSACGRGRKRGELQKELPGGLFTRPGDRGPGRSRGEFTTKPHPAVEQGQMPMAIVVTAGQRGDSPQFEPVPKKVLVPSSRRVGHASAPIGSARTRRTPPARTVLTCAAAESAAPSPTWPTKHATAGSSAPAAADHRASNRSTTANVMPSSAGSTASRGTAPSPRDTTSSRSATRRPSSSRASTSGCEPRPLQGGFHVSRLRQIASAEEADEVVLADGVVLPAAGAPPEHRPHQLPRQARRHRHQPAGGPSRCLTGCRPTEDVGTKSTDSGLFRRLGTAFLGATSRRRGVAGGEFGALEPLRDRGWR</sequence>
<comment type="caution">
    <text evidence="2">The sequence shown here is derived from an EMBL/GenBank/DDBJ whole genome shotgun (WGS) entry which is preliminary data.</text>
</comment>